<dbReference type="GO" id="GO:0008237">
    <property type="term" value="F:metallopeptidase activity"/>
    <property type="evidence" value="ECO:0007669"/>
    <property type="project" value="InterPro"/>
</dbReference>
<sequence length="210" mass="22896">MHVLSDKDRPDLDCKLTDADLARILGKVNKVWRMAGVQFHVQPIHRESPFEVEKFDKVRAKALGGSLGLYRMIANPTTRDLPGIHVYYVHELPPNGVYIGQNLCFVKETASLRKVEGGIDEPIPRVTSHEIGHALGLPHRQDRTNLLASGTTGTTFNEAEVKIARATALKNKGVMSIAEAEAKSKAGNGSESESLKKLLKSIDPPASATP</sequence>
<gene>
    <name evidence="2" type="ORF">IPV69_21285</name>
</gene>
<evidence type="ECO:0000256" key="1">
    <source>
        <dbReference type="SAM" id="MobiDB-lite"/>
    </source>
</evidence>
<organism evidence="2 3">
    <name type="scientific">Humisphaera borealis</name>
    <dbReference type="NCBI Taxonomy" id="2807512"/>
    <lineage>
        <taxon>Bacteria</taxon>
        <taxon>Pseudomonadati</taxon>
        <taxon>Planctomycetota</taxon>
        <taxon>Phycisphaerae</taxon>
        <taxon>Tepidisphaerales</taxon>
        <taxon>Tepidisphaeraceae</taxon>
        <taxon>Humisphaera</taxon>
    </lineage>
</organism>
<protein>
    <submittedName>
        <fullName evidence="2">Uncharacterized protein</fullName>
    </submittedName>
</protein>
<dbReference type="EMBL" id="CP063458">
    <property type="protein sequence ID" value="QOV88738.1"/>
    <property type="molecule type" value="Genomic_DNA"/>
</dbReference>
<reference evidence="2 3" key="1">
    <citation type="submission" date="2020-10" db="EMBL/GenBank/DDBJ databases">
        <title>Wide distribution of Phycisphaera-like planctomycetes from WD2101 soil group in peatlands and genome analysis of the first cultivated representative.</title>
        <authorList>
            <person name="Dedysh S.N."/>
            <person name="Beletsky A.V."/>
            <person name="Ivanova A."/>
            <person name="Kulichevskaya I.S."/>
            <person name="Suzina N.E."/>
            <person name="Philippov D.A."/>
            <person name="Rakitin A.L."/>
            <person name="Mardanov A.V."/>
            <person name="Ravin N.V."/>
        </authorList>
    </citation>
    <scope>NUCLEOTIDE SEQUENCE [LARGE SCALE GENOMIC DNA]</scope>
    <source>
        <strain evidence="2 3">M1803</strain>
    </source>
</reference>
<feature type="region of interest" description="Disordered" evidence="1">
    <location>
        <begin position="181"/>
        <end position="210"/>
    </location>
</feature>
<proteinExistence type="predicted"/>
<dbReference type="InterPro" id="IPR024079">
    <property type="entry name" value="MetalloPept_cat_dom_sf"/>
</dbReference>
<dbReference type="Gene3D" id="3.40.390.10">
    <property type="entry name" value="Collagenase (Catalytic Domain)"/>
    <property type="match status" value="1"/>
</dbReference>
<accession>A0A7M2WTA2</accession>
<dbReference type="RefSeq" id="WP_206291740.1">
    <property type="nucleotide sequence ID" value="NZ_CP063458.1"/>
</dbReference>
<dbReference type="AlphaFoldDB" id="A0A7M2WTA2"/>
<dbReference type="KEGG" id="hbs:IPV69_21285"/>
<evidence type="ECO:0000313" key="2">
    <source>
        <dbReference type="EMBL" id="QOV88738.1"/>
    </source>
</evidence>
<dbReference type="SUPFAM" id="SSF55486">
    <property type="entry name" value="Metalloproteases ('zincins'), catalytic domain"/>
    <property type="match status" value="1"/>
</dbReference>
<evidence type="ECO:0000313" key="3">
    <source>
        <dbReference type="Proteomes" id="UP000593765"/>
    </source>
</evidence>
<name>A0A7M2WTA2_9BACT</name>
<dbReference type="Proteomes" id="UP000593765">
    <property type="component" value="Chromosome"/>
</dbReference>
<keyword evidence="3" id="KW-1185">Reference proteome</keyword>